<evidence type="ECO:0000256" key="6">
    <source>
        <dbReference type="PIRNR" id="PIRNR001369"/>
    </source>
</evidence>
<keyword evidence="9" id="KW-1185">Reference proteome</keyword>
<proteinExistence type="inferred from homology"/>
<evidence type="ECO:0000256" key="2">
    <source>
        <dbReference type="ARBA" id="ARBA00010566"/>
    </source>
</evidence>
<dbReference type="NCBIfam" id="TIGR01800">
    <property type="entry name" value="cit_synth_II"/>
    <property type="match status" value="1"/>
</dbReference>
<organism evidence="8 9">
    <name type="scientific">Desulfofustis limnaeus</name>
    <dbReference type="NCBI Taxonomy" id="2740163"/>
    <lineage>
        <taxon>Bacteria</taxon>
        <taxon>Pseudomonadati</taxon>
        <taxon>Thermodesulfobacteriota</taxon>
        <taxon>Desulfobulbia</taxon>
        <taxon>Desulfobulbales</taxon>
        <taxon>Desulfocapsaceae</taxon>
        <taxon>Desulfofustis</taxon>
    </lineage>
</organism>
<dbReference type="PANTHER" id="PTHR11739">
    <property type="entry name" value="CITRATE SYNTHASE"/>
    <property type="match status" value="1"/>
</dbReference>
<comment type="similarity">
    <text evidence="2 6 7">Belongs to the citrate synthase family.</text>
</comment>
<evidence type="ECO:0000256" key="5">
    <source>
        <dbReference type="ARBA" id="ARBA00049288"/>
    </source>
</evidence>
<dbReference type="SUPFAM" id="SSF48256">
    <property type="entry name" value="Citrate synthase"/>
    <property type="match status" value="1"/>
</dbReference>
<evidence type="ECO:0000313" key="9">
    <source>
        <dbReference type="Proteomes" id="UP000830055"/>
    </source>
</evidence>
<sequence>MKSTDEQKVVETGAGLEDIVACNSEICFIDGKNGRLLYRGYDVLELAEKSTFEEVAYLLWYGCLPRVTEFKAFLDGFTGSMKLPVETTMILRMFPKAATPMEVIRTAVSSLGHWDPDSGNTGLDACLRKAQRLTLRIPLLVAAHQRLREGLEPIKPVPGHGVAFNFLYTLQGKEPDPLVERAFDVALILHADHELNASTFAARVTAATMADIYSSVTSAIGTLKGPLHGGANMEVMQLIDEIGSPQRAEKTILEKLANKVKIPGFGHRVYRCEDPRVSVLRNYARTVTTHTGRSIYFQITQEIERVVLEQTRVFPNVDLYTASLYTAMGLPRELFTPIFAISRVVGWTSHILEQWSNNRLIRPRAEYVGPADRHYVPIEERSR</sequence>
<keyword evidence="3" id="KW-0816">Tricarboxylic acid cycle</keyword>
<dbReference type="PROSITE" id="PS00480">
    <property type="entry name" value="CITRATE_SYNTHASE"/>
    <property type="match status" value="1"/>
</dbReference>
<dbReference type="PANTHER" id="PTHR11739:SF4">
    <property type="entry name" value="CITRATE SYNTHASE, PEROXISOMAL"/>
    <property type="match status" value="1"/>
</dbReference>
<comment type="pathway">
    <text evidence="1">Carbohydrate metabolism; tricarboxylic acid cycle; isocitrate from oxaloacetate: step 1/2.</text>
</comment>
<dbReference type="InterPro" id="IPR016142">
    <property type="entry name" value="Citrate_synth-like_lrg_a-sub"/>
</dbReference>
<evidence type="ECO:0000256" key="1">
    <source>
        <dbReference type="ARBA" id="ARBA00004751"/>
    </source>
</evidence>
<dbReference type="PRINTS" id="PR00143">
    <property type="entry name" value="CITRTSNTHASE"/>
</dbReference>
<comment type="catalytic activity">
    <reaction evidence="5">
        <text>oxaloacetate + acetyl-CoA + H2O = citrate + CoA + H(+)</text>
        <dbReference type="Rhea" id="RHEA:16845"/>
        <dbReference type="ChEBI" id="CHEBI:15377"/>
        <dbReference type="ChEBI" id="CHEBI:15378"/>
        <dbReference type="ChEBI" id="CHEBI:16452"/>
        <dbReference type="ChEBI" id="CHEBI:16947"/>
        <dbReference type="ChEBI" id="CHEBI:57287"/>
        <dbReference type="ChEBI" id="CHEBI:57288"/>
        <dbReference type="EC" id="2.3.3.16"/>
    </reaction>
</comment>
<dbReference type="Gene3D" id="1.10.230.10">
    <property type="entry name" value="Cytochrome P450-Terp, domain 2"/>
    <property type="match status" value="1"/>
</dbReference>
<name>A0ABN6M317_9BACT</name>
<dbReference type="InterPro" id="IPR016143">
    <property type="entry name" value="Citrate_synth-like_sm_a-sub"/>
</dbReference>
<dbReference type="EMBL" id="AP025516">
    <property type="protein sequence ID" value="BDD86515.1"/>
    <property type="molecule type" value="Genomic_DNA"/>
</dbReference>
<reference evidence="8 9" key="1">
    <citation type="submission" date="2022-01" db="EMBL/GenBank/DDBJ databases">
        <title>Desulfofustis limnae sp. nov., a novel mesophilic sulfate-reducing bacterium isolated from marsh soil.</title>
        <authorList>
            <person name="Watanabe M."/>
            <person name="Takahashi A."/>
            <person name="Kojima H."/>
            <person name="Fukui M."/>
        </authorList>
    </citation>
    <scope>NUCLEOTIDE SEQUENCE [LARGE SCALE GENOMIC DNA]</scope>
    <source>
        <strain evidence="8 9">PPLL</strain>
    </source>
</reference>
<evidence type="ECO:0000313" key="8">
    <source>
        <dbReference type="EMBL" id="BDD86515.1"/>
    </source>
</evidence>
<dbReference type="InterPro" id="IPR019810">
    <property type="entry name" value="Citrate_synthase_AS"/>
</dbReference>
<dbReference type="RefSeq" id="WP_284153600.1">
    <property type="nucleotide sequence ID" value="NZ_AP025516.1"/>
</dbReference>
<dbReference type="InterPro" id="IPR011278">
    <property type="entry name" value="2-MeCitrate/Citrate_synth_II"/>
</dbReference>
<dbReference type="InterPro" id="IPR036969">
    <property type="entry name" value="Citrate_synthase_sf"/>
</dbReference>
<gene>
    <name evidence="8" type="primary">citZ</name>
    <name evidence="8" type="ORF">DPPLL_08800</name>
</gene>
<dbReference type="InterPro" id="IPR024176">
    <property type="entry name" value="Citrate_synthase_bac-typ"/>
</dbReference>
<evidence type="ECO:0000256" key="4">
    <source>
        <dbReference type="ARBA" id="ARBA00022679"/>
    </source>
</evidence>
<evidence type="ECO:0000256" key="7">
    <source>
        <dbReference type="RuleBase" id="RU003406"/>
    </source>
</evidence>
<dbReference type="PIRSF" id="PIRSF001369">
    <property type="entry name" value="Citrate_synth"/>
    <property type="match status" value="1"/>
</dbReference>
<dbReference type="InterPro" id="IPR002020">
    <property type="entry name" value="Citrate_synthase"/>
</dbReference>
<accession>A0ABN6M317</accession>
<dbReference type="Gene3D" id="1.10.580.10">
    <property type="entry name" value="Citrate Synthase, domain 1"/>
    <property type="match status" value="1"/>
</dbReference>
<dbReference type="Pfam" id="PF00285">
    <property type="entry name" value="Citrate_synt"/>
    <property type="match status" value="1"/>
</dbReference>
<evidence type="ECO:0000256" key="3">
    <source>
        <dbReference type="ARBA" id="ARBA00022532"/>
    </source>
</evidence>
<dbReference type="Proteomes" id="UP000830055">
    <property type="component" value="Chromosome"/>
</dbReference>
<keyword evidence="4 6" id="KW-0808">Transferase</keyword>
<protein>
    <recommendedName>
        <fullName evidence="6">Citrate synthase</fullName>
    </recommendedName>
</protein>